<dbReference type="InterPro" id="IPR003148">
    <property type="entry name" value="RCK_N"/>
</dbReference>
<dbReference type="Proteomes" id="UP001324993">
    <property type="component" value="Chromosome"/>
</dbReference>
<keyword evidence="3" id="KW-0633">Potassium transport</keyword>
<evidence type="ECO:0000256" key="2">
    <source>
        <dbReference type="ARBA" id="ARBA00022448"/>
    </source>
</evidence>
<dbReference type="NCBIfam" id="NF007039">
    <property type="entry name" value="PRK09496.3-2"/>
    <property type="match status" value="1"/>
</dbReference>
<dbReference type="InterPro" id="IPR050721">
    <property type="entry name" value="Trk_Ktr_HKT_K-transport"/>
</dbReference>
<dbReference type="InterPro" id="IPR036721">
    <property type="entry name" value="RCK_C_sf"/>
</dbReference>
<evidence type="ECO:0000256" key="5">
    <source>
        <dbReference type="ARBA" id="ARBA00023027"/>
    </source>
</evidence>
<dbReference type="SUPFAM" id="SSF51735">
    <property type="entry name" value="NAD(P)-binding Rossmann-fold domains"/>
    <property type="match status" value="2"/>
</dbReference>
<feature type="domain" description="RCK N-terminal" evidence="7">
    <location>
        <begin position="260"/>
        <end position="381"/>
    </location>
</feature>
<keyword evidence="5" id="KW-0520">NAD</keyword>
<proteinExistence type="predicted"/>
<evidence type="ECO:0000313" key="10">
    <source>
        <dbReference type="Proteomes" id="UP001324993"/>
    </source>
</evidence>
<dbReference type="Gene3D" id="3.40.50.720">
    <property type="entry name" value="NAD(P)-binding Rossmann-like Domain"/>
    <property type="match status" value="2"/>
</dbReference>
<name>A0ABZ0RGA5_9BACT</name>
<feature type="domain" description="RCK C-terminal" evidence="8">
    <location>
        <begin position="173"/>
        <end position="254"/>
    </location>
</feature>
<keyword evidence="10" id="KW-1185">Reference proteome</keyword>
<dbReference type="InterPro" id="IPR006037">
    <property type="entry name" value="RCK_C"/>
</dbReference>
<dbReference type="Pfam" id="PF02254">
    <property type="entry name" value="TrkA_N"/>
    <property type="match status" value="2"/>
</dbReference>
<dbReference type="InterPro" id="IPR006036">
    <property type="entry name" value="K_uptake_TrkA"/>
</dbReference>
<evidence type="ECO:0000256" key="6">
    <source>
        <dbReference type="ARBA" id="ARBA00023065"/>
    </source>
</evidence>
<dbReference type="PANTHER" id="PTHR43833">
    <property type="entry name" value="POTASSIUM CHANNEL PROTEIN 2-RELATED-RELATED"/>
    <property type="match status" value="1"/>
</dbReference>
<evidence type="ECO:0000256" key="4">
    <source>
        <dbReference type="ARBA" id="ARBA00022958"/>
    </source>
</evidence>
<sequence>MFPLALLKTPKIWAEYYSGNAGQGRQYARFSFMKIIIIGAGEVGHNLCTTLSAAGHNVTLIEQSEVRCEKLDEEQNARIITGNGSSARQLVDVDVASCDAFLAMTSDDRTNVISCSLAKGLGAKNTIARIHDETFSDNSVINYQLHFGIDLLVNPEAICAVELAKEIRSAGRVAVENFARGQIEVQQQQVAKNSRLVGKKLKDLKLDSRVRIGYVQRDGHSEVASADTILEAGDMVTLFGHPEVLFTLRERFDPKHKIDVARVVLFGGSETAISLIRLLTNPRFKVRVIEKDKAKCRSLAERFPDITVINGDATSLRLLEEEQIGSADYFVACTKDDEENILTCLQAAKLGANHVQLVINKGDYDQLLGILKTMLGIEVVVSPRQATAEFMLRNLSADSSATLATVPGGDGQIVEVRIKHSSPCVGKMVKDIHLPPGAVFVALLHKFKAKVPAADDIILAGDRVVVIVSEAQQKAVMASLV</sequence>
<dbReference type="RefSeq" id="WP_319831192.1">
    <property type="nucleotide sequence ID" value="NZ_CP138858.1"/>
</dbReference>
<feature type="domain" description="RCK C-terminal" evidence="8">
    <location>
        <begin position="401"/>
        <end position="481"/>
    </location>
</feature>
<protein>
    <recommendedName>
        <fullName evidence="1">Trk system potassium uptake protein TrkA</fullName>
    </recommendedName>
</protein>
<keyword evidence="2" id="KW-0813">Transport</keyword>
<organism evidence="9 10">
    <name type="scientific">Coraliomargarita algicola</name>
    <dbReference type="NCBI Taxonomy" id="3092156"/>
    <lineage>
        <taxon>Bacteria</taxon>
        <taxon>Pseudomonadati</taxon>
        <taxon>Verrucomicrobiota</taxon>
        <taxon>Opitutia</taxon>
        <taxon>Puniceicoccales</taxon>
        <taxon>Coraliomargaritaceae</taxon>
        <taxon>Coraliomargarita</taxon>
    </lineage>
</organism>
<reference evidence="9 10" key="1">
    <citation type="submission" date="2023-11" db="EMBL/GenBank/DDBJ databases">
        <title>Coraliomargarita sp. nov., isolated from marine algae.</title>
        <authorList>
            <person name="Lee J.K."/>
            <person name="Baek J.H."/>
            <person name="Kim J.M."/>
            <person name="Choi D.G."/>
            <person name="Jeon C.O."/>
        </authorList>
    </citation>
    <scope>NUCLEOTIDE SEQUENCE [LARGE SCALE GENOMIC DNA]</scope>
    <source>
        <strain evidence="9 10">J2-16</strain>
    </source>
</reference>
<dbReference type="EMBL" id="CP138858">
    <property type="protein sequence ID" value="WPJ94254.1"/>
    <property type="molecule type" value="Genomic_DNA"/>
</dbReference>
<dbReference type="PRINTS" id="PR00335">
    <property type="entry name" value="KUPTAKETRKA"/>
</dbReference>
<dbReference type="InterPro" id="IPR036291">
    <property type="entry name" value="NAD(P)-bd_dom_sf"/>
</dbReference>
<feature type="domain" description="RCK N-terminal" evidence="7">
    <location>
        <begin position="32"/>
        <end position="153"/>
    </location>
</feature>
<evidence type="ECO:0000313" key="9">
    <source>
        <dbReference type="EMBL" id="WPJ94254.1"/>
    </source>
</evidence>
<evidence type="ECO:0000259" key="8">
    <source>
        <dbReference type="PROSITE" id="PS51202"/>
    </source>
</evidence>
<evidence type="ECO:0000256" key="1">
    <source>
        <dbReference type="ARBA" id="ARBA00017378"/>
    </source>
</evidence>
<keyword evidence="4" id="KW-0630">Potassium</keyword>
<dbReference type="Pfam" id="PF02080">
    <property type="entry name" value="TrkA_C"/>
    <property type="match status" value="2"/>
</dbReference>
<accession>A0ABZ0RGA5</accession>
<dbReference type="SUPFAM" id="SSF116726">
    <property type="entry name" value="TrkA C-terminal domain-like"/>
    <property type="match status" value="2"/>
</dbReference>
<evidence type="ECO:0000259" key="7">
    <source>
        <dbReference type="PROSITE" id="PS51201"/>
    </source>
</evidence>
<keyword evidence="6" id="KW-0406">Ion transport</keyword>
<dbReference type="PANTHER" id="PTHR43833:SF5">
    <property type="entry name" value="TRK SYSTEM POTASSIUM UPTAKE PROTEIN TRKA"/>
    <property type="match status" value="1"/>
</dbReference>
<dbReference type="PROSITE" id="PS51201">
    <property type="entry name" value="RCK_N"/>
    <property type="match status" value="2"/>
</dbReference>
<dbReference type="PROSITE" id="PS51202">
    <property type="entry name" value="RCK_C"/>
    <property type="match status" value="2"/>
</dbReference>
<evidence type="ECO:0000256" key="3">
    <source>
        <dbReference type="ARBA" id="ARBA00022538"/>
    </source>
</evidence>
<dbReference type="Gene3D" id="3.30.70.1450">
    <property type="entry name" value="Regulator of K+ conductance, C-terminal domain"/>
    <property type="match status" value="2"/>
</dbReference>
<gene>
    <name evidence="9" type="primary">trkA</name>
    <name evidence="9" type="ORF">SH580_12495</name>
</gene>